<dbReference type="WBParaSite" id="MCU_014239-RA">
    <property type="protein sequence ID" value="MCU_014239-RA"/>
    <property type="gene ID" value="MCU_014239"/>
</dbReference>
<proteinExistence type="predicted"/>
<feature type="chain" id="PRO_5024464564" evidence="1">
    <location>
        <begin position="29"/>
        <end position="85"/>
    </location>
</feature>
<keyword evidence="1" id="KW-0732">Signal</keyword>
<protein>
    <submittedName>
        <fullName evidence="2">Secreted protein</fullName>
    </submittedName>
</protein>
<name>A0A5K3G727_MESCO</name>
<organism evidence="2">
    <name type="scientific">Mesocestoides corti</name>
    <name type="common">Flatworm</name>
    <dbReference type="NCBI Taxonomy" id="53468"/>
    <lineage>
        <taxon>Eukaryota</taxon>
        <taxon>Metazoa</taxon>
        <taxon>Spiralia</taxon>
        <taxon>Lophotrochozoa</taxon>
        <taxon>Platyhelminthes</taxon>
        <taxon>Cestoda</taxon>
        <taxon>Eucestoda</taxon>
        <taxon>Cyclophyllidea</taxon>
        <taxon>Mesocestoididae</taxon>
        <taxon>Mesocestoides</taxon>
    </lineage>
</organism>
<accession>A0A5K3G727</accession>
<sequence length="85" mass="9539">GRRHIGPHWPQPILCLFVFQWHARKTGSQPEKDRNEEQAIRSCTASVMDSDGRRLTHGSGLGLDNKECSVVPVFVILGLRYSAHS</sequence>
<dbReference type="AlphaFoldDB" id="A0A5K3G727"/>
<feature type="signal peptide" evidence="1">
    <location>
        <begin position="1"/>
        <end position="28"/>
    </location>
</feature>
<evidence type="ECO:0000313" key="2">
    <source>
        <dbReference type="WBParaSite" id="MCU_014239-RA"/>
    </source>
</evidence>
<reference evidence="2" key="1">
    <citation type="submission" date="2019-11" db="UniProtKB">
        <authorList>
            <consortium name="WormBaseParasite"/>
        </authorList>
    </citation>
    <scope>IDENTIFICATION</scope>
</reference>
<evidence type="ECO:0000256" key="1">
    <source>
        <dbReference type="SAM" id="SignalP"/>
    </source>
</evidence>